<evidence type="ECO:0000256" key="5">
    <source>
        <dbReference type="ARBA" id="ARBA00022777"/>
    </source>
</evidence>
<keyword evidence="5" id="KW-0418">Kinase</keyword>
<keyword evidence="3 6" id="KW-0597">Phosphoprotein</keyword>
<dbReference type="Pfam" id="PF02518">
    <property type="entry name" value="HATPase_c"/>
    <property type="match status" value="1"/>
</dbReference>
<feature type="domain" description="CheW-like" evidence="9">
    <location>
        <begin position="509"/>
        <end position="660"/>
    </location>
</feature>
<keyword evidence="4" id="KW-0808">Transferase</keyword>
<dbReference type="OrthoDB" id="9803176at2"/>
<evidence type="ECO:0000256" key="7">
    <source>
        <dbReference type="SAM" id="MobiDB-lite"/>
    </source>
</evidence>
<feature type="domain" description="Histidine kinase" evidence="8">
    <location>
        <begin position="302"/>
        <end position="507"/>
    </location>
</feature>
<dbReference type="InterPro" id="IPR004358">
    <property type="entry name" value="Sig_transdc_His_kin-like_C"/>
</dbReference>
<dbReference type="Gene3D" id="1.10.287.560">
    <property type="entry name" value="Histidine kinase CheA-like, homodimeric domain"/>
    <property type="match status" value="1"/>
</dbReference>
<dbReference type="SMART" id="SM00260">
    <property type="entry name" value="CheW"/>
    <property type="match status" value="2"/>
</dbReference>
<dbReference type="PANTHER" id="PTHR43395:SF1">
    <property type="entry name" value="CHEMOTAXIS PROTEIN CHEA"/>
    <property type="match status" value="1"/>
</dbReference>
<dbReference type="Gene3D" id="2.40.50.180">
    <property type="entry name" value="CheA-289, Domain 4"/>
    <property type="match status" value="1"/>
</dbReference>
<dbReference type="InterPro" id="IPR037006">
    <property type="entry name" value="CheA-like_homodim_sf"/>
</dbReference>
<dbReference type="CDD" id="cd16916">
    <property type="entry name" value="HATPase_CheA-like"/>
    <property type="match status" value="1"/>
</dbReference>
<feature type="compositionally biased region" description="Low complexity" evidence="7">
    <location>
        <begin position="817"/>
        <end position="832"/>
    </location>
</feature>
<evidence type="ECO:0000259" key="10">
    <source>
        <dbReference type="PROSITE" id="PS50894"/>
    </source>
</evidence>
<dbReference type="PROSITE" id="PS50851">
    <property type="entry name" value="CHEW"/>
    <property type="match status" value="1"/>
</dbReference>
<feature type="region of interest" description="Disordered" evidence="7">
    <location>
        <begin position="155"/>
        <end position="261"/>
    </location>
</feature>
<dbReference type="SUPFAM" id="SSF50341">
    <property type="entry name" value="CheW-like"/>
    <property type="match status" value="2"/>
</dbReference>
<dbReference type="InterPro" id="IPR036061">
    <property type="entry name" value="CheW-like_dom_sf"/>
</dbReference>
<feature type="domain" description="HPt" evidence="10">
    <location>
        <begin position="1"/>
        <end position="101"/>
    </location>
</feature>
<feature type="modified residue" description="Phosphohistidine" evidence="6">
    <location>
        <position position="44"/>
    </location>
</feature>
<accession>A0A372IQ54</accession>
<dbReference type="InterPro" id="IPR036641">
    <property type="entry name" value="HPT_dom_sf"/>
</dbReference>
<dbReference type="AlphaFoldDB" id="A0A372IQ54"/>
<reference evidence="11 12" key="1">
    <citation type="submission" date="2018-08" db="EMBL/GenBank/DDBJ databases">
        <title>Acidipila sp. 4G-K13, an acidobacterium isolated from forest soil.</title>
        <authorList>
            <person name="Gao Z.-H."/>
            <person name="Qiu L.-H."/>
        </authorList>
    </citation>
    <scope>NUCLEOTIDE SEQUENCE [LARGE SCALE GENOMIC DNA]</scope>
    <source>
        <strain evidence="11 12">4G-K13</strain>
    </source>
</reference>
<dbReference type="InterPro" id="IPR004105">
    <property type="entry name" value="CheA-like_dim"/>
</dbReference>
<dbReference type="GO" id="GO:0005737">
    <property type="term" value="C:cytoplasm"/>
    <property type="evidence" value="ECO:0007669"/>
    <property type="project" value="InterPro"/>
</dbReference>
<evidence type="ECO:0000259" key="8">
    <source>
        <dbReference type="PROSITE" id="PS50109"/>
    </source>
</evidence>
<feature type="region of interest" description="Disordered" evidence="7">
    <location>
        <begin position="811"/>
        <end position="842"/>
    </location>
</feature>
<dbReference type="InterPro" id="IPR005467">
    <property type="entry name" value="His_kinase_dom"/>
</dbReference>
<dbReference type="InterPro" id="IPR036890">
    <property type="entry name" value="HATPase_C_sf"/>
</dbReference>
<dbReference type="PANTHER" id="PTHR43395">
    <property type="entry name" value="SENSOR HISTIDINE KINASE CHEA"/>
    <property type="match status" value="1"/>
</dbReference>
<feature type="compositionally biased region" description="Low complexity" evidence="7">
    <location>
        <begin position="214"/>
        <end position="239"/>
    </location>
</feature>
<feature type="compositionally biased region" description="Low complexity" evidence="7">
    <location>
        <begin position="155"/>
        <end position="167"/>
    </location>
</feature>
<feature type="compositionally biased region" description="Pro residues" evidence="7">
    <location>
        <begin position="203"/>
        <end position="213"/>
    </location>
</feature>
<keyword evidence="12" id="KW-1185">Reference proteome</keyword>
<dbReference type="PROSITE" id="PS50109">
    <property type="entry name" value="HIS_KIN"/>
    <property type="match status" value="1"/>
</dbReference>
<dbReference type="InterPro" id="IPR008207">
    <property type="entry name" value="Sig_transdc_His_kin_Hpt_dom"/>
</dbReference>
<dbReference type="GO" id="GO:0000155">
    <property type="term" value="F:phosphorelay sensor kinase activity"/>
    <property type="evidence" value="ECO:0007669"/>
    <property type="project" value="InterPro"/>
</dbReference>
<sequence length="842" mass="88846">MDDLTREFLIESQEGLDRMERCLTELETRPEDAELIAEIFRSVHTIKGTTGFLGFGRLESLSHAGENLLGLLREGRMLANAEIISGLLSLLDGLRSILQSIEESGAEGQGDDAAMIAHLQALQQPGPAVENVPEAVAEAAPVLAGVAVAEESAAVAATAPSAAASGTVKRRVRRSRGTGPAGRPRPASESGAPGDPDRSDPPRSAPDPSPGPRPDLSSGLSQPAPAAEAPKPARPAAAPSAPPSSPASEIAAQRQPSAAADSTLRVDVDLLNRMMNLVGELVLTRNQILQATAADAGFALLSRRLDMVTADLREAVMKARMQPVSHVFSKFPRLVRDLAQTLGKRIRLEMEGQETELDKSLLEAIKDPLTHVVRNACDHGIEAAEARLAAGKEAEGLVRLRALQDGSHVIVEVIDDGGGLRVEKIRAKALDRRLITPQQAAQMSEREVLQLIFLAGFSTAEAVTSVSGRGVGMDVVRNNVEKIGGKVEIDSKVGRGTVMRLRIPLTLAIIPALIVRSRDRNFALPQGTLTELVHLASDQAAAQIEWLGSAALFRLRERLLPLIFLKEMLALDRMPEAAASDQATNPVTGAPSGCYIAVLNADGRRYGLVVDGLADPEEIVVKPLSPILKSIGLFSGATILGNGETALILDPGALATRAGVGLSAEEEEETATEVQTAGTGDSEYLLVETGSELAALPLTTVLRIERIPRSRIEHIGRTPVLRFEGTLLPVEDSAQPVPPGKAGEQTIDEQMTIVVCLDGRRHVGMAVSQVLDVAGGRQLEEAGTGAVATGVTLLKDRVTSVVNLARIPALPPHAAPEESPAAAGETEAPAVEFSPNFSTEVA</sequence>
<dbReference type="FunFam" id="3.30.565.10:FF:000016">
    <property type="entry name" value="Chemotaxis protein CheA, putative"/>
    <property type="match status" value="1"/>
</dbReference>
<proteinExistence type="predicted"/>
<dbReference type="PROSITE" id="PS50894">
    <property type="entry name" value="HPT"/>
    <property type="match status" value="1"/>
</dbReference>
<dbReference type="SUPFAM" id="SSF47226">
    <property type="entry name" value="Histidine-containing phosphotransfer domain, HPT domain"/>
    <property type="match status" value="1"/>
</dbReference>
<comment type="catalytic activity">
    <reaction evidence="1">
        <text>ATP + protein L-histidine = ADP + protein N-phospho-L-histidine.</text>
        <dbReference type="EC" id="2.7.13.3"/>
    </reaction>
</comment>
<dbReference type="CDD" id="cd00088">
    <property type="entry name" value="HPT"/>
    <property type="match status" value="1"/>
</dbReference>
<dbReference type="InterPro" id="IPR003594">
    <property type="entry name" value="HATPase_dom"/>
</dbReference>
<dbReference type="SMART" id="SM01231">
    <property type="entry name" value="H-kinase_dim"/>
    <property type="match status" value="1"/>
</dbReference>
<evidence type="ECO:0000256" key="2">
    <source>
        <dbReference type="ARBA" id="ARBA00012438"/>
    </source>
</evidence>
<evidence type="ECO:0000256" key="6">
    <source>
        <dbReference type="PROSITE-ProRule" id="PRU00110"/>
    </source>
</evidence>
<comment type="caution">
    <text evidence="11">The sequence shown here is derived from an EMBL/GenBank/DDBJ whole genome shotgun (WGS) entry which is preliminary data.</text>
</comment>
<dbReference type="Gene3D" id="3.30.565.10">
    <property type="entry name" value="Histidine kinase-like ATPase, C-terminal domain"/>
    <property type="match status" value="1"/>
</dbReference>
<protein>
    <recommendedName>
        <fullName evidence="2">histidine kinase</fullName>
        <ecNumber evidence="2">2.7.13.3</ecNumber>
    </recommendedName>
</protein>
<dbReference type="GO" id="GO:0006935">
    <property type="term" value="P:chemotaxis"/>
    <property type="evidence" value="ECO:0007669"/>
    <property type="project" value="InterPro"/>
</dbReference>
<dbReference type="Proteomes" id="UP000264702">
    <property type="component" value="Unassembled WGS sequence"/>
</dbReference>
<dbReference type="RefSeq" id="WP_117299216.1">
    <property type="nucleotide sequence ID" value="NZ_QVQT02000003.1"/>
</dbReference>
<dbReference type="SMART" id="SM00387">
    <property type="entry name" value="HATPase_c"/>
    <property type="match status" value="1"/>
</dbReference>
<name>A0A372IQ54_9BACT</name>
<evidence type="ECO:0000313" key="11">
    <source>
        <dbReference type="EMBL" id="RFU17014.1"/>
    </source>
</evidence>
<dbReference type="EMBL" id="QVQT01000003">
    <property type="protein sequence ID" value="RFU17014.1"/>
    <property type="molecule type" value="Genomic_DNA"/>
</dbReference>
<dbReference type="Gene3D" id="1.20.120.160">
    <property type="entry name" value="HPT domain"/>
    <property type="match status" value="1"/>
</dbReference>
<dbReference type="SUPFAM" id="SSF55874">
    <property type="entry name" value="ATPase domain of HSP90 chaperone/DNA topoisomerase II/histidine kinase"/>
    <property type="match status" value="1"/>
</dbReference>
<dbReference type="Pfam" id="PF02895">
    <property type="entry name" value="H-kinase_dim"/>
    <property type="match status" value="1"/>
</dbReference>
<dbReference type="InterPro" id="IPR036097">
    <property type="entry name" value="HisK_dim/P_sf"/>
</dbReference>
<evidence type="ECO:0000313" key="12">
    <source>
        <dbReference type="Proteomes" id="UP000264702"/>
    </source>
</evidence>
<dbReference type="InterPro" id="IPR051315">
    <property type="entry name" value="Bact_Chemotaxis_CheA"/>
</dbReference>
<dbReference type="Pfam" id="PF01627">
    <property type="entry name" value="Hpt"/>
    <property type="match status" value="1"/>
</dbReference>
<evidence type="ECO:0000256" key="1">
    <source>
        <dbReference type="ARBA" id="ARBA00000085"/>
    </source>
</evidence>
<dbReference type="Pfam" id="PF01584">
    <property type="entry name" value="CheW"/>
    <property type="match status" value="2"/>
</dbReference>
<evidence type="ECO:0000259" key="9">
    <source>
        <dbReference type="PROSITE" id="PS50851"/>
    </source>
</evidence>
<dbReference type="Gene3D" id="2.30.30.40">
    <property type="entry name" value="SH3 Domains"/>
    <property type="match status" value="1"/>
</dbReference>
<evidence type="ECO:0000256" key="4">
    <source>
        <dbReference type="ARBA" id="ARBA00022679"/>
    </source>
</evidence>
<evidence type="ECO:0000256" key="3">
    <source>
        <dbReference type="ARBA" id="ARBA00022553"/>
    </source>
</evidence>
<dbReference type="PRINTS" id="PR00344">
    <property type="entry name" value="BCTRLSENSOR"/>
</dbReference>
<dbReference type="EC" id="2.7.13.3" evidence="2"/>
<gene>
    <name evidence="11" type="ORF">D0Y96_09895</name>
</gene>
<dbReference type="SUPFAM" id="SSF47384">
    <property type="entry name" value="Homodimeric domain of signal transducing histidine kinase"/>
    <property type="match status" value="1"/>
</dbReference>
<dbReference type="SMART" id="SM00073">
    <property type="entry name" value="HPT"/>
    <property type="match status" value="1"/>
</dbReference>
<organism evidence="11 12">
    <name type="scientific">Paracidobacterium acidisoli</name>
    <dbReference type="NCBI Taxonomy" id="2303751"/>
    <lineage>
        <taxon>Bacteria</taxon>
        <taxon>Pseudomonadati</taxon>
        <taxon>Acidobacteriota</taxon>
        <taxon>Terriglobia</taxon>
        <taxon>Terriglobales</taxon>
        <taxon>Acidobacteriaceae</taxon>
        <taxon>Paracidobacterium</taxon>
    </lineage>
</organism>
<dbReference type="InterPro" id="IPR002545">
    <property type="entry name" value="CheW-lke_dom"/>
</dbReference>